<feature type="transmembrane region" description="Helical" evidence="2">
    <location>
        <begin position="41"/>
        <end position="60"/>
    </location>
</feature>
<keyword evidence="2" id="KW-1133">Transmembrane helix</keyword>
<name>A0AAE1TPK5_9EUCA</name>
<evidence type="ECO:0000313" key="4">
    <source>
        <dbReference type="Proteomes" id="UP001292094"/>
    </source>
</evidence>
<comment type="caution">
    <text evidence="3">The sequence shown here is derived from an EMBL/GenBank/DDBJ whole genome shotgun (WGS) entry which is preliminary data.</text>
</comment>
<evidence type="ECO:0000256" key="1">
    <source>
        <dbReference type="SAM" id="MobiDB-lite"/>
    </source>
</evidence>
<feature type="transmembrane region" description="Helical" evidence="2">
    <location>
        <begin position="162"/>
        <end position="181"/>
    </location>
</feature>
<dbReference type="EMBL" id="JAWZYT010004754">
    <property type="protein sequence ID" value="KAK4292701.1"/>
    <property type="molecule type" value="Genomic_DNA"/>
</dbReference>
<keyword evidence="2" id="KW-0472">Membrane</keyword>
<feature type="transmembrane region" description="Helical" evidence="2">
    <location>
        <begin position="138"/>
        <end position="155"/>
    </location>
</feature>
<reference evidence="3" key="1">
    <citation type="submission" date="2023-11" db="EMBL/GenBank/DDBJ databases">
        <title>Genome assemblies of two species of porcelain crab, Petrolisthes cinctipes and Petrolisthes manimaculis (Anomura: Porcellanidae).</title>
        <authorList>
            <person name="Angst P."/>
        </authorList>
    </citation>
    <scope>NUCLEOTIDE SEQUENCE</scope>
    <source>
        <strain evidence="3">PB745_02</strain>
        <tissue evidence="3">Gill</tissue>
    </source>
</reference>
<gene>
    <name evidence="3" type="ORF">Pmani_034547</name>
</gene>
<evidence type="ECO:0000313" key="3">
    <source>
        <dbReference type="EMBL" id="KAK4292701.1"/>
    </source>
</evidence>
<feature type="region of interest" description="Disordered" evidence="1">
    <location>
        <begin position="1"/>
        <end position="25"/>
    </location>
</feature>
<keyword evidence="2" id="KW-0812">Transmembrane</keyword>
<feature type="compositionally biased region" description="Basic and acidic residues" evidence="1">
    <location>
        <begin position="14"/>
        <end position="25"/>
    </location>
</feature>
<protein>
    <submittedName>
        <fullName evidence="3">Uncharacterized protein</fullName>
    </submittedName>
</protein>
<proteinExistence type="predicted"/>
<keyword evidence="4" id="KW-1185">Reference proteome</keyword>
<evidence type="ECO:0000256" key="2">
    <source>
        <dbReference type="SAM" id="Phobius"/>
    </source>
</evidence>
<sequence length="280" mass="31953">MNDGMVQWMKGKRREVEDERDKEDEADRIGRLGDYVEDGRNGVLTLTSISLYHIIILYPLTFLQQPFLLTSSPPQSATKPTPFHPTPDYYCLHLRLCSGHPPYPSQTAIPYTRLLLLPSVTISTFSNSQNKYLRGHGPIHPLMFFSLCLLQAFLFHHIPRHYFSISYFLLSSFILCMHPFIPEQIPQAPNPTPLSPLTPYPIFPNPPIRQLYPLIPPPPRTNTFSPPQLSSPTAPLPCPATYYWPGNSKVDGHIDWRVAPARCFKLRKPLAPETRQQIVS</sequence>
<organism evidence="3 4">
    <name type="scientific">Petrolisthes manimaculis</name>
    <dbReference type="NCBI Taxonomy" id="1843537"/>
    <lineage>
        <taxon>Eukaryota</taxon>
        <taxon>Metazoa</taxon>
        <taxon>Ecdysozoa</taxon>
        <taxon>Arthropoda</taxon>
        <taxon>Crustacea</taxon>
        <taxon>Multicrustacea</taxon>
        <taxon>Malacostraca</taxon>
        <taxon>Eumalacostraca</taxon>
        <taxon>Eucarida</taxon>
        <taxon>Decapoda</taxon>
        <taxon>Pleocyemata</taxon>
        <taxon>Anomura</taxon>
        <taxon>Galatheoidea</taxon>
        <taxon>Porcellanidae</taxon>
        <taxon>Petrolisthes</taxon>
    </lineage>
</organism>
<dbReference type="Proteomes" id="UP001292094">
    <property type="component" value="Unassembled WGS sequence"/>
</dbReference>
<accession>A0AAE1TPK5</accession>
<dbReference type="AlphaFoldDB" id="A0AAE1TPK5"/>